<dbReference type="AlphaFoldDB" id="A0AAU7B127"/>
<accession>A0AAU7B127</accession>
<protein>
    <recommendedName>
        <fullName evidence="1">Bacterial bifunctional deaminase-reductase C-terminal domain-containing protein</fullName>
    </recommendedName>
</protein>
<evidence type="ECO:0000313" key="2">
    <source>
        <dbReference type="EMBL" id="XAY07603.1"/>
    </source>
</evidence>
<dbReference type="GO" id="GO:0009231">
    <property type="term" value="P:riboflavin biosynthetic process"/>
    <property type="evidence" value="ECO:0007669"/>
    <property type="project" value="InterPro"/>
</dbReference>
<dbReference type="InterPro" id="IPR024072">
    <property type="entry name" value="DHFR-like_dom_sf"/>
</dbReference>
<reference evidence="2" key="1">
    <citation type="submission" date="2022-12" db="EMBL/GenBank/DDBJ databases">
        <title>Paraconexibacter alkalitolerans sp. nov. and Baekduia alba sp. nov., isolated from soil and emended description of the genera Paraconexibacter (Chun et al., 2020) and Baekduia (An et al., 2020).</title>
        <authorList>
            <person name="Vieira S."/>
            <person name="Huber K.J."/>
            <person name="Geppert A."/>
            <person name="Wolf J."/>
            <person name="Neumann-Schaal M."/>
            <person name="Muesken M."/>
            <person name="Overmann J."/>
        </authorList>
    </citation>
    <scope>NUCLEOTIDE SEQUENCE</scope>
    <source>
        <strain evidence="2">AEG42_29</strain>
    </source>
</reference>
<dbReference type="SUPFAM" id="SSF53597">
    <property type="entry name" value="Dihydrofolate reductase-like"/>
    <property type="match status" value="1"/>
</dbReference>
<dbReference type="RefSeq" id="WP_354698793.1">
    <property type="nucleotide sequence ID" value="NZ_CP114014.1"/>
</dbReference>
<dbReference type="PANTHER" id="PTHR38011">
    <property type="entry name" value="DIHYDROFOLATE REDUCTASE FAMILY PROTEIN (AFU_ORTHOLOGUE AFUA_8G06820)"/>
    <property type="match status" value="1"/>
</dbReference>
<proteinExistence type="predicted"/>
<dbReference type="KEGG" id="parq:DSM112329_04491"/>
<dbReference type="GO" id="GO:0008703">
    <property type="term" value="F:5-amino-6-(5-phosphoribosylamino)uracil reductase activity"/>
    <property type="evidence" value="ECO:0007669"/>
    <property type="project" value="InterPro"/>
</dbReference>
<dbReference type="InterPro" id="IPR050765">
    <property type="entry name" value="Riboflavin_Biosynth_HTPR"/>
</dbReference>
<evidence type="ECO:0000259" key="1">
    <source>
        <dbReference type="Pfam" id="PF01872"/>
    </source>
</evidence>
<feature type="domain" description="Bacterial bifunctional deaminase-reductase C-terminal" evidence="1">
    <location>
        <begin position="34"/>
        <end position="233"/>
    </location>
</feature>
<dbReference type="Pfam" id="PF01872">
    <property type="entry name" value="RibD_C"/>
    <property type="match status" value="1"/>
</dbReference>
<gene>
    <name evidence="2" type="ORF">DSM112329_04491</name>
</gene>
<dbReference type="Gene3D" id="3.40.430.10">
    <property type="entry name" value="Dihydrofolate Reductase, subunit A"/>
    <property type="match status" value="1"/>
</dbReference>
<sequence>MPDVEDLTDDRQWAAARARDMLVAGGTTPPRPRLIGVMVASVDARAALDGKSGGLSSEPDKALLKAWRAVADAVLVGARTLETERYGSLIPDADRDARLAAGRPGWPRLLTISRRLDIDFAKTLSTDPDLPLTVYTEADATDGDRAHGSDVEIVTLPDVAPANVVADARDRYGAQVIACEGGPHLLAAALRAGVLTDLSITVAPAIGGEGPPLIPDSGRAAPIALELRDAEARAGSIFAHYTVTPGAS</sequence>
<dbReference type="EMBL" id="CP114014">
    <property type="protein sequence ID" value="XAY07603.1"/>
    <property type="molecule type" value="Genomic_DNA"/>
</dbReference>
<name>A0AAU7B127_9ACTN</name>
<organism evidence="2">
    <name type="scientific">Paraconexibacter sp. AEG42_29</name>
    <dbReference type="NCBI Taxonomy" id="2997339"/>
    <lineage>
        <taxon>Bacteria</taxon>
        <taxon>Bacillati</taxon>
        <taxon>Actinomycetota</taxon>
        <taxon>Thermoleophilia</taxon>
        <taxon>Solirubrobacterales</taxon>
        <taxon>Paraconexibacteraceae</taxon>
        <taxon>Paraconexibacter</taxon>
    </lineage>
</organism>
<dbReference type="InterPro" id="IPR002734">
    <property type="entry name" value="RibDG_C"/>
</dbReference>